<accession>A0A7C4AHI9</accession>
<comment type="caution">
    <text evidence="1">The sequence shown here is derived from an EMBL/GenBank/DDBJ whole genome shotgun (WGS) entry which is preliminary data.</text>
</comment>
<gene>
    <name evidence="1" type="ORF">ENR59_08230</name>
</gene>
<dbReference type="AlphaFoldDB" id="A0A7C4AHI9"/>
<reference evidence="1" key="1">
    <citation type="journal article" date="2020" name="mSystems">
        <title>Genome- and Community-Level Interaction Insights into Carbon Utilization and Element Cycling Functions of Hydrothermarchaeota in Hydrothermal Sediment.</title>
        <authorList>
            <person name="Zhou Z."/>
            <person name="Liu Y."/>
            <person name="Xu W."/>
            <person name="Pan J."/>
            <person name="Luo Z.H."/>
            <person name="Li M."/>
        </authorList>
    </citation>
    <scope>NUCLEOTIDE SEQUENCE [LARGE SCALE GENOMIC DNA]</scope>
    <source>
        <strain evidence="1">SpSt-413</strain>
    </source>
</reference>
<name>A0A7C4AHI9_9BACT</name>
<proteinExistence type="predicted"/>
<protein>
    <submittedName>
        <fullName evidence="1">Formin-like protein 18</fullName>
    </submittedName>
</protein>
<sequence>MGKLLQVRVSAFTVDPSRLEGAWPALYALAYPPANDYAPARKGVLELVETLRARLVAGEAPPAVADRLKPGLDKAESLVRALEDALAAWQPGKAQALTEQIEEALDALEVQADRT</sequence>
<organism evidence="1">
    <name type="scientific">Fundidesulfovibrio putealis</name>
    <dbReference type="NCBI Taxonomy" id="270496"/>
    <lineage>
        <taxon>Bacteria</taxon>
        <taxon>Pseudomonadati</taxon>
        <taxon>Thermodesulfobacteriota</taxon>
        <taxon>Desulfovibrionia</taxon>
        <taxon>Desulfovibrionales</taxon>
        <taxon>Desulfovibrionaceae</taxon>
        <taxon>Fundidesulfovibrio</taxon>
    </lineage>
</organism>
<dbReference type="EMBL" id="DSRP01000568">
    <property type="protein sequence ID" value="HGG92922.1"/>
    <property type="molecule type" value="Genomic_DNA"/>
</dbReference>
<evidence type="ECO:0000313" key="1">
    <source>
        <dbReference type="EMBL" id="HGG92922.1"/>
    </source>
</evidence>